<keyword evidence="3 5" id="KW-0067">ATP-binding</keyword>
<evidence type="ECO:0000259" key="4">
    <source>
        <dbReference type="PROSITE" id="PS50893"/>
    </source>
</evidence>
<sequence length="264" mass="28158">MSNQKSVLTATNLSAGYGGTPVIRDVSLTLTGGGAPIGVIGQSGVGKTTLIHALVGVLKPSGGRVTFNDRTVSKLALGAKKNFGVSVRRVQQNGFTGLDSRLTVRKALEADLSKARKAGRDTGASVEDVLETVLLENRYESRTIGTLSGGEKQRLALASALATRPDILILDEPTTALDHTLRLELGRRISEIVAERKIGLLLVSHDLEMIARICSTVHVLSDGTFVESGTPEQLFNNPHHPVTREIAIAMPQASGMPEELRQPR</sequence>
<comment type="caution">
    <text evidence="5">The sequence shown here is derived from an EMBL/GenBank/DDBJ whole genome shotgun (WGS) entry which is preliminary data.</text>
</comment>
<organism evidence="5 6">
    <name type="scientific">Sanguibacter inulinus</name>
    <dbReference type="NCBI Taxonomy" id="60922"/>
    <lineage>
        <taxon>Bacteria</taxon>
        <taxon>Bacillati</taxon>
        <taxon>Actinomycetota</taxon>
        <taxon>Actinomycetes</taxon>
        <taxon>Micrococcales</taxon>
        <taxon>Sanguibacteraceae</taxon>
        <taxon>Sanguibacter</taxon>
    </lineage>
</organism>
<dbReference type="PROSITE" id="PS00211">
    <property type="entry name" value="ABC_TRANSPORTER_1"/>
    <property type="match status" value="1"/>
</dbReference>
<dbReference type="GO" id="GO:0055085">
    <property type="term" value="P:transmembrane transport"/>
    <property type="evidence" value="ECO:0007669"/>
    <property type="project" value="UniProtKB-ARBA"/>
</dbReference>
<evidence type="ECO:0000313" key="5">
    <source>
        <dbReference type="EMBL" id="NYS94328.1"/>
    </source>
</evidence>
<protein>
    <submittedName>
        <fullName evidence="5">ATP-binding cassette domain-containing protein</fullName>
    </submittedName>
</protein>
<dbReference type="Proteomes" id="UP000561011">
    <property type="component" value="Unassembled WGS sequence"/>
</dbReference>
<dbReference type="GO" id="GO:0016887">
    <property type="term" value="F:ATP hydrolysis activity"/>
    <property type="evidence" value="ECO:0007669"/>
    <property type="project" value="InterPro"/>
</dbReference>
<keyword evidence="2" id="KW-0547">Nucleotide-binding</keyword>
<gene>
    <name evidence="5" type="ORF">HZZ10_12465</name>
</gene>
<dbReference type="Gene3D" id="3.40.50.300">
    <property type="entry name" value="P-loop containing nucleotide triphosphate hydrolases"/>
    <property type="match status" value="1"/>
</dbReference>
<dbReference type="GO" id="GO:0005524">
    <property type="term" value="F:ATP binding"/>
    <property type="evidence" value="ECO:0007669"/>
    <property type="project" value="UniProtKB-KW"/>
</dbReference>
<evidence type="ECO:0000256" key="1">
    <source>
        <dbReference type="ARBA" id="ARBA00022448"/>
    </source>
</evidence>
<dbReference type="SMART" id="SM00382">
    <property type="entry name" value="AAA"/>
    <property type="match status" value="1"/>
</dbReference>
<dbReference type="InterPro" id="IPR003593">
    <property type="entry name" value="AAA+_ATPase"/>
</dbReference>
<feature type="domain" description="ABC transporter" evidence="4">
    <location>
        <begin position="8"/>
        <end position="247"/>
    </location>
</feature>
<proteinExistence type="predicted"/>
<keyword evidence="1" id="KW-0813">Transport</keyword>
<dbReference type="PROSITE" id="PS50893">
    <property type="entry name" value="ABC_TRANSPORTER_2"/>
    <property type="match status" value="1"/>
</dbReference>
<dbReference type="InterPro" id="IPR050319">
    <property type="entry name" value="ABC_transp_ATP-bind"/>
</dbReference>
<reference evidence="5 6" key="1">
    <citation type="submission" date="2020-07" db="EMBL/GenBank/DDBJ databases">
        <title>MOT database genomes.</title>
        <authorList>
            <person name="Joseph S."/>
            <person name="Aduse-Opoku J."/>
            <person name="Hashim A."/>
            <person name="Wade W."/>
            <person name="Curtis M."/>
        </authorList>
    </citation>
    <scope>NUCLEOTIDE SEQUENCE [LARGE SCALE GENOMIC DNA]</scope>
    <source>
        <strain evidence="5 6">DSM 100099</strain>
    </source>
</reference>
<evidence type="ECO:0000256" key="3">
    <source>
        <dbReference type="ARBA" id="ARBA00022840"/>
    </source>
</evidence>
<evidence type="ECO:0000313" key="6">
    <source>
        <dbReference type="Proteomes" id="UP000561011"/>
    </source>
</evidence>
<dbReference type="SUPFAM" id="SSF52540">
    <property type="entry name" value="P-loop containing nucleoside triphosphate hydrolases"/>
    <property type="match status" value="1"/>
</dbReference>
<dbReference type="InterPro" id="IPR017871">
    <property type="entry name" value="ABC_transporter-like_CS"/>
</dbReference>
<dbReference type="InterPro" id="IPR027417">
    <property type="entry name" value="P-loop_NTPase"/>
</dbReference>
<dbReference type="AlphaFoldDB" id="A0A853EZU8"/>
<accession>A0A853EZU8</accession>
<name>A0A853EZU8_9MICO</name>
<keyword evidence="6" id="KW-1185">Reference proteome</keyword>
<dbReference type="EMBL" id="JACBYE010000031">
    <property type="protein sequence ID" value="NYS94328.1"/>
    <property type="molecule type" value="Genomic_DNA"/>
</dbReference>
<dbReference type="Pfam" id="PF00005">
    <property type="entry name" value="ABC_tran"/>
    <property type="match status" value="1"/>
</dbReference>
<evidence type="ECO:0000256" key="2">
    <source>
        <dbReference type="ARBA" id="ARBA00022741"/>
    </source>
</evidence>
<dbReference type="PANTHER" id="PTHR43776">
    <property type="entry name" value="TRANSPORT ATP-BINDING PROTEIN"/>
    <property type="match status" value="1"/>
</dbReference>
<dbReference type="InterPro" id="IPR003439">
    <property type="entry name" value="ABC_transporter-like_ATP-bd"/>
</dbReference>
<dbReference type="RefSeq" id="WP_056135890.1">
    <property type="nucleotide sequence ID" value="NZ_JACBYE010000031.1"/>
</dbReference>